<dbReference type="InterPro" id="IPR014001">
    <property type="entry name" value="Helicase_ATP-bd"/>
</dbReference>
<evidence type="ECO:0000259" key="1">
    <source>
        <dbReference type="SMART" id="SM00487"/>
    </source>
</evidence>
<feature type="domain" description="Helicase ATP-binding" evidence="1">
    <location>
        <begin position="25"/>
        <end position="197"/>
    </location>
</feature>
<keyword evidence="3" id="KW-1185">Reference proteome</keyword>
<dbReference type="SUPFAM" id="SSF52540">
    <property type="entry name" value="P-loop containing nucleoside triphosphate hydrolases"/>
    <property type="match status" value="2"/>
</dbReference>
<organism evidence="2 3">
    <name type="scientific">Microbaculum marinum</name>
    <dbReference type="NCBI Taxonomy" id="1764581"/>
    <lineage>
        <taxon>Bacteria</taxon>
        <taxon>Pseudomonadati</taxon>
        <taxon>Pseudomonadota</taxon>
        <taxon>Alphaproteobacteria</taxon>
        <taxon>Hyphomicrobiales</taxon>
        <taxon>Tepidamorphaceae</taxon>
        <taxon>Microbaculum</taxon>
    </lineage>
</organism>
<protein>
    <submittedName>
        <fullName evidence="2">DEAD/DEAH box helicase</fullName>
    </submittedName>
</protein>
<sequence>MNYREFLAGKAVSAPQRGLTRIPDLAGHLFPFQRACVEHHLRAGAAGCFLDTGLGKTEVQLEFCQRAIEATNASALILTPLAVAGQTKRRADRWGYEARVIRDQSEAGQGINICNYDRLEKLDPGAFGVVSLDEASILKSFTGKTTRALIEAFRDFRFKLAATATPAPNDHMELGQYCEFLGIMPSNEMLMRWFTADQTEMGRYRLKGHAYRSFWDWMASWARMAEKPSDLGDSDAGYELPPFEVRSHRAADSRIDRDFAELFGSPTMSATSMHDVKRQTSNARAEKAAEIVHAEPDETRLIWVDTNYEADALKAALPDAQEVRGSMSIDQKEDILEAFASGDIKWLIAKPSMCGFGLDWSHCARMAFVGRSYSYEAWYQAVRRCWRFGQTRTLIVDLIVAEGEDAIGRVIDRKADGHADMKRAMREAMRRSMARSANLRVAYDPSHIAGVPAWLKSVA</sequence>
<keyword evidence="2" id="KW-0347">Helicase</keyword>
<keyword evidence="2" id="KW-0378">Hydrolase</keyword>
<dbReference type="EMBL" id="JAZHOF010000003">
    <property type="protein sequence ID" value="MEJ8571267.1"/>
    <property type="molecule type" value="Genomic_DNA"/>
</dbReference>
<dbReference type="InterPro" id="IPR027417">
    <property type="entry name" value="P-loop_NTPase"/>
</dbReference>
<evidence type="ECO:0000313" key="2">
    <source>
        <dbReference type="EMBL" id="MEJ8571267.1"/>
    </source>
</evidence>
<dbReference type="Proteomes" id="UP001378188">
    <property type="component" value="Unassembled WGS sequence"/>
</dbReference>
<dbReference type="InterPro" id="IPR001650">
    <property type="entry name" value="Helicase_C-like"/>
</dbReference>
<dbReference type="GO" id="GO:0004386">
    <property type="term" value="F:helicase activity"/>
    <property type="evidence" value="ECO:0007669"/>
    <property type="project" value="UniProtKB-KW"/>
</dbReference>
<gene>
    <name evidence="2" type="ORF">V3328_07270</name>
</gene>
<evidence type="ECO:0000313" key="3">
    <source>
        <dbReference type="Proteomes" id="UP001378188"/>
    </source>
</evidence>
<reference evidence="2 3" key="1">
    <citation type="submission" date="2024-02" db="EMBL/GenBank/DDBJ databases">
        <title>Genome analysis and characterization of Microbaculum marinisediminis sp. nov., isolated from marine sediment.</title>
        <authorList>
            <person name="Du Z.-J."/>
            <person name="Ye Y.-Q."/>
            <person name="Zhang Z.-R."/>
            <person name="Yuan S.-M."/>
            <person name="Zhang X.-Y."/>
        </authorList>
    </citation>
    <scope>NUCLEOTIDE SEQUENCE [LARGE SCALE GENOMIC DNA]</scope>
    <source>
        <strain evidence="2 3">SDUM1044001</strain>
    </source>
</reference>
<name>A0AAW9RLY7_9HYPH</name>
<dbReference type="RefSeq" id="WP_340328970.1">
    <property type="nucleotide sequence ID" value="NZ_JAZHOF010000003.1"/>
</dbReference>
<dbReference type="SMART" id="SM00487">
    <property type="entry name" value="DEXDc"/>
    <property type="match status" value="1"/>
</dbReference>
<proteinExistence type="predicted"/>
<dbReference type="Gene3D" id="3.40.50.300">
    <property type="entry name" value="P-loop containing nucleotide triphosphate hydrolases"/>
    <property type="match status" value="2"/>
</dbReference>
<dbReference type="AlphaFoldDB" id="A0AAW9RLY7"/>
<keyword evidence="2" id="KW-0067">ATP-binding</keyword>
<comment type="caution">
    <text evidence="2">The sequence shown here is derived from an EMBL/GenBank/DDBJ whole genome shotgun (WGS) entry which is preliminary data.</text>
</comment>
<dbReference type="Pfam" id="PF00271">
    <property type="entry name" value="Helicase_C"/>
    <property type="match status" value="1"/>
</dbReference>
<accession>A0AAW9RLY7</accession>
<keyword evidence="2" id="KW-0547">Nucleotide-binding</keyword>